<organism evidence="1 2">
    <name type="scientific">Marinitoga hydrogenitolerans (strain DSM 16785 / JCM 12826 / AT1271)</name>
    <dbReference type="NCBI Taxonomy" id="1122195"/>
    <lineage>
        <taxon>Bacteria</taxon>
        <taxon>Thermotogati</taxon>
        <taxon>Thermotogota</taxon>
        <taxon>Thermotogae</taxon>
        <taxon>Petrotogales</taxon>
        <taxon>Petrotogaceae</taxon>
        <taxon>Marinitoga</taxon>
    </lineage>
</organism>
<dbReference type="Proteomes" id="UP000184334">
    <property type="component" value="Unassembled WGS sequence"/>
</dbReference>
<dbReference type="OrthoDB" id="47577at2"/>
<proteinExistence type="predicted"/>
<dbReference type="STRING" id="1122195.SAMN02745164_00254"/>
<gene>
    <name evidence="1" type="ORF">SAMN02745164_00254</name>
</gene>
<dbReference type="AlphaFoldDB" id="A0A1M4SPD1"/>
<accession>A0A1M4SPD1</accession>
<dbReference type="RefSeq" id="WP_072862607.1">
    <property type="nucleotide sequence ID" value="NZ_FQUI01000002.1"/>
</dbReference>
<comment type="caution">
    <text evidence="1">The sequence shown here is derived from an EMBL/GenBank/DDBJ whole genome shotgun (WGS) entry which is preliminary data.</text>
</comment>
<keyword evidence="2" id="KW-1185">Reference proteome</keyword>
<sequence>MFFDDFDDLDGIDDFDKLFEKLNKVEQQCPDCLECGYCCKHTPCYYGKWNEEKNQCEYLTEDNKCAKYNEIVEYESKLNLKVKMFGSGCCLNYLNPVRLNKLKKLKENNESI</sequence>
<reference evidence="1" key="1">
    <citation type="submission" date="2016-11" db="EMBL/GenBank/DDBJ databases">
        <authorList>
            <person name="Varghese N."/>
            <person name="Submissions S."/>
        </authorList>
    </citation>
    <scope>NUCLEOTIDE SEQUENCE [LARGE SCALE GENOMIC DNA]</scope>
    <source>
        <strain evidence="1">DSM 16785</strain>
    </source>
</reference>
<dbReference type="EMBL" id="FQUI01000002">
    <property type="protein sequence ID" value="SHE34051.1"/>
    <property type="molecule type" value="Genomic_DNA"/>
</dbReference>
<evidence type="ECO:0000313" key="2">
    <source>
        <dbReference type="Proteomes" id="UP000184334"/>
    </source>
</evidence>
<protein>
    <submittedName>
        <fullName evidence="1">Uncharacterized protein</fullName>
    </submittedName>
</protein>
<name>A0A1M4SPD1_MARH1</name>
<evidence type="ECO:0000313" key="1">
    <source>
        <dbReference type="EMBL" id="SHE34051.1"/>
    </source>
</evidence>